<dbReference type="STRING" id="104102.AtDm6_1692"/>
<evidence type="ECO:0000259" key="4">
    <source>
        <dbReference type="PROSITE" id="PS50043"/>
    </source>
</evidence>
<dbReference type="InterPro" id="IPR000792">
    <property type="entry name" value="Tscrpt_reg_LuxR_C"/>
</dbReference>
<organism evidence="5 6">
    <name type="scientific">Acetobacter tropicalis</name>
    <dbReference type="NCBI Taxonomy" id="104102"/>
    <lineage>
        <taxon>Bacteria</taxon>
        <taxon>Pseudomonadati</taxon>
        <taxon>Pseudomonadota</taxon>
        <taxon>Alphaproteobacteria</taxon>
        <taxon>Acetobacterales</taxon>
        <taxon>Acetobacteraceae</taxon>
        <taxon>Acetobacter</taxon>
    </lineage>
</organism>
<dbReference type="Pfam" id="PF00196">
    <property type="entry name" value="GerE"/>
    <property type="match status" value="1"/>
</dbReference>
<keyword evidence="2" id="KW-0238">DNA-binding</keyword>
<dbReference type="EMBL" id="JOKM01000062">
    <property type="protein sequence ID" value="KGB23257.1"/>
    <property type="molecule type" value="Genomic_DNA"/>
</dbReference>
<dbReference type="Proteomes" id="UP000029448">
    <property type="component" value="Unassembled WGS sequence"/>
</dbReference>
<dbReference type="RefSeq" id="WP_035379871.1">
    <property type="nucleotide sequence ID" value="NZ_JACAOJ010000007.1"/>
</dbReference>
<protein>
    <submittedName>
        <fullName evidence="5">Transcriptional activator protein raiR</fullName>
    </submittedName>
</protein>
<dbReference type="InterPro" id="IPR036693">
    <property type="entry name" value="TF_LuxR_autoind-bd_dom_sf"/>
</dbReference>
<dbReference type="InterPro" id="IPR016032">
    <property type="entry name" value="Sig_transdc_resp-reg_C-effctor"/>
</dbReference>
<gene>
    <name evidence="5" type="ORF">AtDm6_1692</name>
</gene>
<keyword evidence="6" id="KW-1185">Reference proteome</keyword>
<proteinExistence type="predicted"/>
<comment type="caution">
    <text evidence="5">The sequence shown here is derived from an EMBL/GenBank/DDBJ whole genome shotgun (WGS) entry which is preliminary data.</text>
</comment>
<dbReference type="SMART" id="SM00421">
    <property type="entry name" value="HTH_LUXR"/>
    <property type="match status" value="1"/>
</dbReference>
<dbReference type="PROSITE" id="PS50043">
    <property type="entry name" value="HTH_LUXR_2"/>
    <property type="match status" value="1"/>
</dbReference>
<keyword evidence="3" id="KW-0804">Transcription</keyword>
<dbReference type="Gene3D" id="3.30.450.80">
    <property type="entry name" value="Transcription factor LuxR-like, autoinducer-binding domain"/>
    <property type="match status" value="1"/>
</dbReference>
<dbReference type="GO" id="GO:0006355">
    <property type="term" value="P:regulation of DNA-templated transcription"/>
    <property type="evidence" value="ECO:0007669"/>
    <property type="project" value="InterPro"/>
</dbReference>
<dbReference type="Gene3D" id="1.10.10.10">
    <property type="entry name" value="Winged helix-like DNA-binding domain superfamily/Winged helix DNA-binding domain"/>
    <property type="match status" value="1"/>
</dbReference>
<evidence type="ECO:0000313" key="6">
    <source>
        <dbReference type="Proteomes" id="UP000029448"/>
    </source>
</evidence>
<dbReference type="SUPFAM" id="SSF46894">
    <property type="entry name" value="C-terminal effector domain of the bipartite response regulators"/>
    <property type="match status" value="1"/>
</dbReference>
<dbReference type="InterPro" id="IPR005143">
    <property type="entry name" value="TF_LuxR_autoind-bd_dom"/>
</dbReference>
<evidence type="ECO:0000313" key="5">
    <source>
        <dbReference type="EMBL" id="KGB23257.1"/>
    </source>
</evidence>
<sequence length="250" mass="27889">MLKLKSSSRQMRPVVLQEMLTEITQAASLPELNTIVQSLPQKGGLFHIVYHYMGDLGREEGNLQPGFTTYPEEWITHYLRKGYMEVDPVVHLGKEAMLPFEWRDLSIENTAQKKLFDDAHDFGLGKAALSLPVRGVEGQTALFTITSTDPAAFAGVNRMAYVRDYQTIGVYVHEAFARLAHVAQEAALDLSQPERDCLKLASEGLLGKDIARSLKLPEPAVRLYLRVARHKLAATCTSRAAEIARQRGLI</sequence>
<dbReference type="SMR" id="A0A094YPJ3"/>
<keyword evidence="1" id="KW-0805">Transcription regulation</keyword>
<dbReference type="InterPro" id="IPR036388">
    <property type="entry name" value="WH-like_DNA-bd_sf"/>
</dbReference>
<dbReference type="GeneID" id="89477614"/>
<dbReference type="AlphaFoldDB" id="A0A094YPJ3"/>
<dbReference type="SUPFAM" id="SSF75516">
    <property type="entry name" value="Pheromone-binding domain of LuxR-like quorum-sensing transcription factors"/>
    <property type="match status" value="1"/>
</dbReference>
<evidence type="ECO:0000256" key="3">
    <source>
        <dbReference type="ARBA" id="ARBA00023163"/>
    </source>
</evidence>
<dbReference type="GO" id="GO:0003677">
    <property type="term" value="F:DNA binding"/>
    <property type="evidence" value="ECO:0007669"/>
    <property type="project" value="UniProtKB-KW"/>
</dbReference>
<feature type="domain" description="HTH luxR-type" evidence="4">
    <location>
        <begin position="183"/>
        <end position="248"/>
    </location>
</feature>
<name>A0A094YPJ3_9PROT</name>
<evidence type="ECO:0000256" key="2">
    <source>
        <dbReference type="ARBA" id="ARBA00023125"/>
    </source>
</evidence>
<dbReference type="PATRIC" id="fig|104102.7.peg.1672"/>
<evidence type="ECO:0000256" key="1">
    <source>
        <dbReference type="ARBA" id="ARBA00023015"/>
    </source>
</evidence>
<accession>A0A094YPJ3</accession>
<dbReference type="Pfam" id="PF03472">
    <property type="entry name" value="Autoind_bind"/>
    <property type="match status" value="1"/>
</dbReference>
<reference evidence="5 6" key="1">
    <citation type="submission" date="2014-06" db="EMBL/GenBank/DDBJ databases">
        <title>Functional and comparative genomic analyses of the Drosophila gut microbiota identify candidate symbiosis factors.</title>
        <authorList>
            <person name="Newell P.D."/>
            <person name="Chaston J.M."/>
            <person name="Douglas A.E."/>
        </authorList>
    </citation>
    <scope>NUCLEOTIDE SEQUENCE [LARGE SCALE GENOMIC DNA]</scope>
    <source>
        <strain evidence="5 6">DmCS_006</strain>
    </source>
</reference>